<protein>
    <submittedName>
        <fullName evidence="1">Uncharacterized protein</fullName>
    </submittedName>
</protein>
<organism evidence="1 2">
    <name type="scientific">Candidatus Dojkabacteria bacterium</name>
    <dbReference type="NCBI Taxonomy" id="2099670"/>
    <lineage>
        <taxon>Bacteria</taxon>
        <taxon>Candidatus Dojkabacteria</taxon>
    </lineage>
</organism>
<name>A0A847VC96_9BACT</name>
<dbReference type="Proteomes" id="UP000564033">
    <property type="component" value="Unassembled WGS sequence"/>
</dbReference>
<comment type="caution">
    <text evidence="1">The sequence shown here is derived from an EMBL/GenBank/DDBJ whole genome shotgun (WGS) entry which is preliminary data.</text>
</comment>
<dbReference type="AlphaFoldDB" id="A0A847VC96"/>
<gene>
    <name evidence="1" type="ORF">GX888_00185</name>
</gene>
<sequence length="125" mass="14040">MTYKERIAILAIFVSTLGFSFVFALKPLTISHEDDDSKKQRVVIDISKKDIDMTKVYYSSSEVSSSKMANMLSEVLEIEKDDILLALEGGIKPKELLLSSGILLSELSEAYLFDIIGDDLVRFRV</sequence>
<evidence type="ECO:0000313" key="2">
    <source>
        <dbReference type="Proteomes" id="UP000564033"/>
    </source>
</evidence>
<dbReference type="EMBL" id="JAAZIL010000006">
    <property type="protein sequence ID" value="NLZ24158.1"/>
    <property type="molecule type" value="Genomic_DNA"/>
</dbReference>
<evidence type="ECO:0000313" key="1">
    <source>
        <dbReference type="EMBL" id="NLZ24158.1"/>
    </source>
</evidence>
<proteinExistence type="predicted"/>
<accession>A0A847VC96</accession>
<reference evidence="1 2" key="1">
    <citation type="journal article" date="2020" name="Biotechnol. Biofuels">
        <title>New insights from the biogas microbiome by comprehensive genome-resolved metagenomics of nearly 1600 species originating from multiple anaerobic digesters.</title>
        <authorList>
            <person name="Campanaro S."/>
            <person name="Treu L."/>
            <person name="Rodriguez-R L.M."/>
            <person name="Kovalovszki A."/>
            <person name="Ziels R.M."/>
            <person name="Maus I."/>
            <person name="Zhu X."/>
            <person name="Kougias P.G."/>
            <person name="Basile A."/>
            <person name="Luo G."/>
            <person name="Schluter A."/>
            <person name="Konstantinidis K.T."/>
            <person name="Angelidaki I."/>
        </authorList>
    </citation>
    <scope>NUCLEOTIDE SEQUENCE [LARGE SCALE GENOMIC DNA]</scope>
    <source>
        <strain evidence="1">AS19jrsBPTG_9</strain>
    </source>
</reference>